<name>A0AAV4VFQ6_9ARAC</name>
<dbReference type="EMBL" id="BPLQ01012856">
    <property type="protein sequence ID" value="GIY68325.1"/>
    <property type="molecule type" value="Genomic_DNA"/>
</dbReference>
<organism evidence="1 2">
    <name type="scientific">Caerostris darwini</name>
    <dbReference type="NCBI Taxonomy" id="1538125"/>
    <lineage>
        <taxon>Eukaryota</taxon>
        <taxon>Metazoa</taxon>
        <taxon>Ecdysozoa</taxon>
        <taxon>Arthropoda</taxon>
        <taxon>Chelicerata</taxon>
        <taxon>Arachnida</taxon>
        <taxon>Araneae</taxon>
        <taxon>Araneomorphae</taxon>
        <taxon>Entelegynae</taxon>
        <taxon>Araneoidea</taxon>
        <taxon>Araneidae</taxon>
        <taxon>Caerostris</taxon>
    </lineage>
</organism>
<sequence length="164" mass="19249">MVLKLRWEKKINQWDKLIECLGSKKVLNSLPENRWSDRSVAVSVCGHKQILEALMSITDNKEESRETRSKAINLSRKMKKLEVSILTEMWRTILEMINKTNVSLQKATMTMNVAINLLISFSNLIDTVRNNFDEFESSTKEQYPEIDYKDNYQRKRLEAYGDIL</sequence>
<dbReference type="Proteomes" id="UP001054837">
    <property type="component" value="Unassembled WGS sequence"/>
</dbReference>
<reference evidence="1 2" key="1">
    <citation type="submission" date="2021-06" db="EMBL/GenBank/DDBJ databases">
        <title>Caerostris darwini draft genome.</title>
        <authorList>
            <person name="Kono N."/>
            <person name="Arakawa K."/>
        </authorList>
    </citation>
    <scope>NUCLEOTIDE SEQUENCE [LARGE SCALE GENOMIC DNA]</scope>
</reference>
<dbReference type="AlphaFoldDB" id="A0AAV4VFQ6"/>
<keyword evidence="2" id="KW-1185">Reference proteome</keyword>
<comment type="caution">
    <text evidence="1">The sequence shown here is derived from an EMBL/GenBank/DDBJ whole genome shotgun (WGS) entry which is preliminary data.</text>
</comment>
<gene>
    <name evidence="1" type="primary">EVAR_85350_1</name>
    <name evidence="1" type="ORF">CDAR_189721</name>
</gene>
<accession>A0AAV4VFQ6</accession>
<proteinExistence type="predicted"/>
<evidence type="ECO:0000313" key="1">
    <source>
        <dbReference type="EMBL" id="GIY68325.1"/>
    </source>
</evidence>
<protein>
    <submittedName>
        <fullName evidence="1">Uncharacterized protein</fullName>
    </submittedName>
</protein>
<evidence type="ECO:0000313" key="2">
    <source>
        <dbReference type="Proteomes" id="UP001054837"/>
    </source>
</evidence>